<protein>
    <recommendedName>
        <fullName evidence="4">Spermidine synthase</fullName>
    </recommendedName>
</protein>
<dbReference type="VEuPathDB" id="TriTrypDB:LMJLV39_160013800"/>
<feature type="compositionally biased region" description="Polar residues" evidence="1">
    <location>
        <begin position="190"/>
        <end position="204"/>
    </location>
</feature>
<gene>
    <name evidence="2" type="ORF">LMJF_16_0810</name>
</gene>
<dbReference type="OMA" id="PYAGHLE"/>
<dbReference type="HOGENOM" id="CLU_511462_0_0_1"/>
<dbReference type="GeneID" id="5650627"/>
<dbReference type="VEuPathDB" id="TriTrypDB:LmjF.16.0810"/>
<dbReference type="Gene3D" id="3.40.50.150">
    <property type="entry name" value="Vaccinia Virus protein VP39"/>
    <property type="match status" value="1"/>
</dbReference>
<dbReference type="InterPro" id="IPR001045">
    <property type="entry name" value="Spermi_synthase"/>
</dbReference>
<dbReference type="RefSeq" id="XP_001682160.1">
    <property type="nucleotide sequence ID" value="XM_001682108.1"/>
</dbReference>
<proteinExistence type="predicted"/>
<dbReference type="SUPFAM" id="SSF53335">
    <property type="entry name" value="S-adenosyl-L-methionine-dependent methyltransferases"/>
    <property type="match status" value="1"/>
</dbReference>
<dbReference type="InterPro" id="IPR029063">
    <property type="entry name" value="SAM-dependent_MTases_sf"/>
</dbReference>
<evidence type="ECO:0000256" key="1">
    <source>
        <dbReference type="SAM" id="MobiDB-lite"/>
    </source>
</evidence>
<dbReference type="KEGG" id="lma:LMJF_16_0810"/>
<reference evidence="2 3" key="2">
    <citation type="journal article" date="2011" name="Genome Res.">
        <title>Chromosome and gene copy number variation allow major structural change between species and strains of Leishmania.</title>
        <authorList>
            <person name="Rogers M.B."/>
            <person name="Hilley J.D."/>
            <person name="Dickens N.J."/>
            <person name="Wilkes J."/>
            <person name="Bates P.A."/>
            <person name="Depledge D.P."/>
            <person name="Harris D."/>
            <person name="Her Y."/>
            <person name="Herzyk P."/>
            <person name="Imamura H."/>
            <person name="Otto T.D."/>
            <person name="Sanders M."/>
            <person name="Seeger K."/>
            <person name="Dujardin J.C."/>
            <person name="Berriman M."/>
            <person name="Smith D.F."/>
            <person name="Hertz-Fowler C."/>
            <person name="Mottram J.C."/>
        </authorList>
    </citation>
    <scope>NUCLEOTIDE SEQUENCE [LARGE SCALE GENOMIC DNA]</scope>
    <source>
        <strain evidence="3">MHOM/IL/81/Friedlin</strain>
    </source>
</reference>
<dbReference type="InParanoid" id="Q4QET8"/>
<evidence type="ECO:0008006" key="4">
    <source>
        <dbReference type="Google" id="ProtNLM"/>
    </source>
</evidence>
<feature type="region of interest" description="Disordered" evidence="1">
    <location>
        <begin position="190"/>
        <end position="213"/>
    </location>
</feature>
<dbReference type="eggNOG" id="ENOG502QQNZ">
    <property type="taxonomic scope" value="Eukaryota"/>
</dbReference>
<organism evidence="2 3">
    <name type="scientific">Leishmania major</name>
    <dbReference type="NCBI Taxonomy" id="5664"/>
    <lineage>
        <taxon>Eukaryota</taxon>
        <taxon>Discoba</taxon>
        <taxon>Euglenozoa</taxon>
        <taxon>Kinetoplastea</taxon>
        <taxon>Metakinetoplastina</taxon>
        <taxon>Trypanosomatida</taxon>
        <taxon>Trypanosomatidae</taxon>
        <taxon>Leishmaniinae</taxon>
        <taxon>Leishmania</taxon>
    </lineage>
</organism>
<dbReference type="PANTHER" id="PTHR11558">
    <property type="entry name" value="SPERMIDINE/SPERMINE SYNTHASE"/>
    <property type="match status" value="1"/>
</dbReference>
<dbReference type="GO" id="GO:0003824">
    <property type="term" value="F:catalytic activity"/>
    <property type="evidence" value="ECO:0007669"/>
    <property type="project" value="InterPro"/>
</dbReference>
<dbReference type="Proteomes" id="UP000000542">
    <property type="component" value="Chromosome 16"/>
</dbReference>
<dbReference type="PANTHER" id="PTHR11558:SF11">
    <property type="entry name" value="SPERMIDINE SYNTHASE"/>
    <property type="match status" value="1"/>
</dbReference>
<accession>Q4QET8</accession>
<dbReference type="VEuPathDB" id="TriTrypDB:LMJSD75_160013600"/>
<evidence type="ECO:0000313" key="2">
    <source>
        <dbReference type="EMBL" id="CAJ03664.1"/>
    </source>
</evidence>
<dbReference type="AlphaFoldDB" id="Q4QET8"/>
<dbReference type="FunFam" id="3.40.50.150:FF:000561">
    <property type="entry name" value="Hypothetical_protein_-_conserved"/>
    <property type="match status" value="1"/>
</dbReference>
<reference evidence="2 3" key="1">
    <citation type="journal article" date="2005" name="Science">
        <title>The genome of the kinetoplastid parasite, Leishmania major.</title>
        <authorList>
            <person name="Ivens A.C."/>
            <person name="Peacock C.S."/>
            <person name="Worthey E.A."/>
            <person name="Murphy L."/>
            <person name="Aggarwal G."/>
            <person name="Berriman M."/>
            <person name="Sisk E."/>
            <person name="Rajandream M.A."/>
            <person name="Adlem E."/>
            <person name="Aert R."/>
            <person name="Anupama A."/>
            <person name="Apostolou Z."/>
            <person name="Attipoe P."/>
            <person name="Bason N."/>
            <person name="Bauser C."/>
            <person name="Beck A."/>
            <person name="Beverley S.M."/>
            <person name="Bianchettin G."/>
            <person name="Borzym K."/>
            <person name="Bothe G."/>
            <person name="Bruschi C.V."/>
            <person name="Collins M."/>
            <person name="Cadag E."/>
            <person name="Ciarloni L."/>
            <person name="Clayton C."/>
            <person name="Coulson R.M."/>
            <person name="Cronin A."/>
            <person name="Cruz A.K."/>
            <person name="Davies R.M."/>
            <person name="De Gaudenzi J."/>
            <person name="Dobson D.E."/>
            <person name="Duesterhoeft A."/>
            <person name="Fazelina G."/>
            <person name="Fosker N."/>
            <person name="Frasch A.C."/>
            <person name="Fraser A."/>
            <person name="Fuchs M."/>
            <person name="Gabel C."/>
            <person name="Goble A."/>
            <person name="Goffeau A."/>
            <person name="Harris D."/>
            <person name="Hertz-Fowler C."/>
            <person name="Hilbert H."/>
            <person name="Horn D."/>
            <person name="Huang Y."/>
            <person name="Klages S."/>
            <person name="Knights A."/>
            <person name="Kube M."/>
            <person name="Larke N."/>
            <person name="Litvin L."/>
            <person name="Lord A."/>
            <person name="Louie T."/>
            <person name="Marra M."/>
            <person name="Masuy D."/>
            <person name="Matthews K."/>
            <person name="Michaeli S."/>
            <person name="Mottram J.C."/>
            <person name="Muller-Auer S."/>
            <person name="Munden H."/>
            <person name="Nelson S."/>
            <person name="Norbertczak H."/>
            <person name="Oliver K."/>
            <person name="O'neil S."/>
            <person name="Pentony M."/>
            <person name="Pohl T.M."/>
            <person name="Price C."/>
            <person name="Purnelle B."/>
            <person name="Quail M.A."/>
            <person name="Rabbinowitsch E."/>
            <person name="Reinhardt R."/>
            <person name="Rieger M."/>
            <person name="Rinta J."/>
            <person name="Robben J."/>
            <person name="Robertson L."/>
            <person name="Ruiz J.C."/>
            <person name="Rutter S."/>
            <person name="Saunders D."/>
            <person name="Schafer M."/>
            <person name="Schein J."/>
            <person name="Schwartz D.C."/>
            <person name="Seeger K."/>
            <person name="Seyler A."/>
            <person name="Sharp S."/>
            <person name="Shin H."/>
            <person name="Sivam D."/>
            <person name="Squares R."/>
            <person name="Squares S."/>
            <person name="Tosato V."/>
            <person name="Vogt C."/>
            <person name="Volckaert G."/>
            <person name="Wambutt R."/>
            <person name="Warren T."/>
            <person name="Wedler H."/>
            <person name="Woodward J."/>
            <person name="Zhou S."/>
            <person name="Zimmermann W."/>
            <person name="Smith D.F."/>
            <person name="Blackwell J.M."/>
            <person name="Stuart K.D."/>
            <person name="Barrell B."/>
            <person name="Myler P.J."/>
        </authorList>
    </citation>
    <scope>NUCLEOTIDE SEQUENCE [LARGE SCALE GENOMIC DNA]</scope>
    <source>
        <strain evidence="3">MHOM/IL/81/Friedlin</strain>
    </source>
</reference>
<evidence type="ECO:0000313" key="3">
    <source>
        <dbReference type="Proteomes" id="UP000000542"/>
    </source>
</evidence>
<dbReference type="VEuPathDB" id="TriTrypDB:LMJFC_160014800"/>
<name>Q4QET8_LEIMA</name>
<keyword evidence="3" id="KW-1185">Reference proteome</keyword>
<sequence length="602" mass="66716">MPPPSNQFLVGQRARRLHVNRVSRFFFAQLDKGFASPYVLLASGVFFSYLAWRVTEHYVRPRQEQLARRRLVQRVPFESSHNVFWGLANPGEAVVSAAAGHAADVEDVASNLFLPQSVNEGQEEAMRRPQLLFSEASELHERPSAGNPSGEVDVVCLELSEFSPTLRDDVYYRSVHYVPAQGSSAAASSTEYYQGSSPKGSRQASSNSDSSWKSMMSSGEVAATCSGASAVSSGTASPPTTAEVEKVTSTTDYLQFMPGQGEEVIHGMIKCRGVTTQNNCVPYAGHLEQEYARKLMLTLGPVHILRDATQTILPRRFSFVKQVPVETLVLGLHSGEMPRWLSTCYPNFNVHVVEKDGTLVRLCKRFLGFQESSNLTVNVDDPVEYVRRQAVMTAHGNTTDSEVKPYELVLIDAMDGAGRLSTQYGRLEFISNIRRIMSNNGCIAVTLPNKDAGFVFNMVQNWRMAFAGRPVVLVHCVTSPCTILMTFQDTATRGKANIGSVAKVEEFQDVLREHIRHYGADRVQFDITREVSASNFSVLNPEQTYGIEAYLPAGHPAILAARHQEVQEAMLRKSRSQGWGAWLRRITRTALSVSQRSDLDGH</sequence>
<dbReference type="EMBL" id="FR796412">
    <property type="protein sequence ID" value="CAJ03664.1"/>
    <property type="molecule type" value="Genomic_DNA"/>
</dbReference>